<dbReference type="Pfam" id="PF25985">
    <property type="entry name" value="Ubiquitin_USP47_N"/>
    <property type="match status" value="1"/>
</dbReference>
<dbReference type="InterPro" id="IPR018200">
    <property type="entry name" value="USP_CS"/>
</dbReference>
<evidence type="ECO:0000259" key="12">
    <source>
        <dbReference type="PROSITE" id="PS50235"/>
    </source>
</evidence>
<keyword evidence="10" id="KW-0175">Coiled coil</keyword>
<keyword evidence="6" id="KW-0788">Thiol protease</keyword>
<dbReference type="InterPro" id="IPR038765">
    <property type="entry name" value="Papain-like_cys_pep_sf"/>
</dbReference>
<gene>
    <name evidence="13" type="ORF">OXX778_LOCUS8111</name>
</gene>
<dbReference type="GO" id="GO:0005829">
    <property type="term" value="C:cytosol"/>
    <property type="evidence" value="ECO:0007669"/>
    <property type="project" value="TreeGrafter"/>
</dbReference>
<dbReference type="OrthoDB" id="289038at2759"/>
<sequence length="1306" mass="152908">MVRIDSTYQSFMKNKSNNDQLELSTLNSINSDESYTCILTDMTDPANSCRRHHINLSSNFTIENLIQEAANRFSYESNSFNLMWKNNNELLNISEIPSTSLADLGLSSNSKNIFEIHEKEGPPKRLKVDDFDYNNSSSSSNYSKDPFYGIEEEWKVPTVIESYSLSRRNASANVMYGPVNNSTSKKKSIQTHDLTKSFGWNSSDAFQQHDVQELYRVMFDALEKKMKKTKQENMINELYQGKIKDYVKCLECNTESAREDVYLDVPLCIRPFGSDKTFESVEEALDAFIQPEILDENNKYFCEKCKQKCKAHKGLKFESFPYILSLQLKRFDFDYRTLSRFKIGSTVSFPEILNVKKYLPDRELENSDTYEYELFSIMIHSGSASGGHYYAYIKSFENNQWYNFNDEKVSRIDNNDIIKAFGTSFSVYSSTTAYMLQYRQINPKRNEKFIKVDEFDEHLKNILNKEINEQIEVERFREYMENMCKIKVILADNEKIEKCVDVHKDLTIADAKQQLIKEFNLENYLKENKKKLRILKYDSYNDMIERSYRDENLSVFEALGYAKNPFNVNWYLEIIPEDEEFVEYNPNDITIKIFSLNMDLFETCELFTIRLSSDSTVRKLRDLISEKLNCDPNKIRMALEKMHTLYNYLNLNKNLDDCVQDVNFTRVNKVFVEYQDELDCQKNFESSKFYYSLDTLMNFSTISVYLPSDEQCEIFVKKSKRHAEYVKFKRSESRGLMCEDNATIDSCDTIVSEQTLSSIIAESTSTDQQHSPVKQDEKKIEFVDYYFKEDSKKNIEMETSLDEGIGGSDGSLSTNQHYSKSSPTDVNWYDLKIRPVLDNGLSGIKDDDEENGLDTGDDLGDLDVNVDDNEINNLDDDLDNLEENNEFNNESVSIINSENIMDYKPRNRVKFEDDDLNKKISSDVEVNYMMSNVNEELLNDVKQELDNLPKYSELEKDEFNSSENKREFMRVLSRTERYIKSVLNENKDLGIKILEVKMDKRISLTEFKSHIDEYLKLGLDNFRVFRISPDDIECELTSNDSQFLYNIQNNKYLIKLGPPLKYGEHILPIFKLNRETKKNNGSFTYLCDFMLYNGLNIQHHKELLREDLRDVCDLDVSVDTMRLRKKIGKRPGNILLNHEIIGSDIFINSSSDLCVEILDEPDKKTTKDHTSIYLRHWKPDEYELGDLEEVTLEGNSFELIIDYISRKSSIQKENLEVFKCLREFPFKSPVLDLHRNQSWKEDSYLSMEKLEDGTCFFYRNKTIRLAELSSEKRKELEKEDSLMTRPAPTYTQNRKEIGIKIHVDNS</sequence>
<dbReference type="Proteomes" id="UP000663879">
    <property type="component" value="Unassembled WGS sequence"/>
</dbReference>
<evidence type="ECO:0000256" key="2">
    <source>
        <dbReference type="ARBA" id="ARBA00012759"/>
    </source>
</evidence>
<evidence type="ECO:0000313" key="14">
    <source>
        <dbReference type="Proteomes" id="UP000663879"/>
    </source>
</evidence>
<evidence type="ECO:0000256" key="4">
    <source>
        <dbReference type="ARBA" id="ARBA00022786"/>
    </source>
</evidence>
<dbReference type="InterPro" id="IPR045578">
    <property type="entry name" value="USP47_C"/>
</dbReference>
<evidence type="ECO:0000256" key="5">
    <source>
        <dbReference type="ARBA" id="ARBA00022801"/>
    </source>
</evidence>
<reference evidence="13" key="1">
    <citation type="submission" date="2021-02" db="EMBL/GenBank/DDBJ databases">
        <authorList>
            <person name="Nowell W R."/>
        </authorList>
    </citation>
    <scope>NUCLEOTIDE SEQUENCE</scope>
    <source>
        <strain evidence="13">Ploen Becks lab</strain>
    </source>
</reference>
<evidence type="ECO:0000256" key="6">
    <source>
        <dbReference type="ARBA" id="ARBA00022807"/>
    </source>
</evidence>
<keyword evidence="4" id="KW-0833">Ubl conjugation pathway</keyword>
<organism evidence="13 14">
    <name type="scientific">Brachionus calyciflorus</name>
    <dbReference type="NCBI Taxonomy" id="104777"/>
    <lineage>
        <taxon>Eukaryota</taxon>
        <taxon>Metazoa</taxon>
        <taxon>Spiralia</taxon>
        <taxon>Gnathifera</taxon>
        <taxon>Rotifera</taxon>
        <taxon>Eurotatoria</taxon>
        <taxon>Monogononta</taxon>
        <taxon>Pseudotrocha</taxon>
        <taxon>Ploima</taxon>
        <taxon>Brachionidae</taxon>
        <taxon>Brachionus</taxon>
    </lineage>
</organism>
<evidence type="ECO:0000256" key="1">
    <source>
        <dbReference type="ARBA" id="ARBA00000707"/>
    </source>
</evidence>
<dbReference type="InterPro" id="IPR001394">
    <property type="entry name" value="Peptidase_C19_UCH"/>
</dbReference>
<evidence type="ECO:0000256" key="10">
    <source>
        <dbReference type="SAM" id="Coils"/>
    </source>
</evidence>
<dbReference type="EC" id="3.4.19.12" evidence="2"/>
<keyword evidence="5" id="KW-0378">Hydrolase</keyword>
<dbReference type="PROSITE" id="PS00973">
    <property type="entry name" value="USP_2"/>
    <property type="match status" value="1"/>
</dbReference>
<feature type="region of interest" description="Disordered" evidence="11">
    <location>
        <begin position="842"/>
        <end position="864"/>
    </location>
</feature>
<dbReference type="GO" id="GO:0004843">
    <property type="term" value="F:cysteine-type deubiquitinase activity"/>
    <property type="evidence" value="ECO:0007669"/>
    <property type="project" value="UniProtKB-EC"/>
</dbReference>
<dbReference type="SUPFAM" id="SSF54236">
    <property type="entry name" value="Ubiquitin-like"/>
    <property type="match status" value="1"/>
</dbReference>
<dbReference type="EMBL" id="CAJNOC010001089">
    <property type="protein sequence ID" value="CAF0833958.1"/>
    <property type="molecule type" value="Genomic_DNA"/>
</dbReference>
<dbReference type="Pfam" id="PF19718">
    <property type="entry name" value="USP47_C"/>
    <property type="match status" value="1"/>
</dbReference>
<dbReference type="PANTHER" id="PTHR24006:SF702">
    <property type="entry name" value="UBIQUITIN CARBOXYL-TERMINAL HYDROLASE 47"/>
    <property type="match status" value="1"/>
</dbReference>
<dbReference type="GO" id="GO:0006508">
    <property type="term" value="P:proteolysis"/>
    <property type="evidence" value="ECO:0007669"/>
    <property type="project" value="UniProtKB-KW"/>
</dbReference>
<evidence type="ECO:0000256" key="7">
    <source>
        <dbReference type="ARBA" id="ARBA00026136"/>
    </source>
</evidence>
<evidence type="ECO:0000256" key="11">
    <source>
        <dbReference type="SAM" id="MobiDB-lite"/>
    </source>
</evidence>
<accession>A0A813V8M0</accession>
<dbReference type="Pfam" id="PF00443">
    <property type="entry name" value="UCH"/>
    <property type="match status" value="1"/>
</dbReference>
<comment type="catalytic activity">
    <reaction evidence="1">
        <text>Thiol-dependent hydrolysis of ester, thioester, amide, peptide and isopeptide bonds formed by the C-terminal Gly of ubiquitin (a 76-residue protein attached to proteins as an intracellular targeting signal).</text>
        <dbReference type="EC" id="3.4.19.12"/>
    </reaction>
</comment>
<dbReference type="PANTHER" id="PTHR24006">
    <property type="entry name" value="UBIQUITIN CARBOXYL-TERMINAL HYDROLASE"/>
    <property type="match status" value="1"/>
</dbReference>
<evidence type="ECO:0000256" key="3">
    <source>
        <dbReference type="ARBA" id="ARBA00022670"/>
    </source>
</evidence>
<dbReference type="InterPro" id="IPR028889">
    <property type="entry name" value="USP"/>
</dbReference>
<keyword evidence="3" id="KW-0645">Protease</keyword>
<dbReference type="SUPFAM" id="SSF54001">
    <property type="entry name" value="Cysteine proteinases"/>
    <property type="match status" value="1"/>
</dbReference>
<proteinExistence type="predicted"/>
<dbReference type="PROSITE" id="PS50235">
    <property type="entry name" value="USP_3"/>
    <property type="match status" value="1"/>
</dbReference>
<comment type="caution">
    <text evidence="13">The sequence shown here is derived from an EMBL/GenBank/DDBJ whole genome shotgun (WGS) entry which is preliminary data.</text>
</comment>
<feature type="domain" description="USP" evidence="12">
    <location>
        <begin position="99"/>
        <end position="441"/>
    </location>
</feature>
<dbReference type="InterPro" id="IPR029071">
    <property type="entry name" value="Ubiquitin-like_domsf"/>
</dbReference>
<dbReference type="Gene3D" id="3.90.70.10">
    <property type="entry name" value="Cysteine proteinases"/>
    <property type="match status" value="1"/>
</dbReference>
<dbReference type="InterPro" id="IPR050164">
    <property type="entry name" value="Peptidase_C19"/>
</dbReference>
<evidence type="ECO:0000313" key="13">
    <source>
        <dbReference type="EMBL" id="CAF0833958.1"/>
    </source>
</evidence>
<protein>
    <recommendedName>
        <fullName evidence="7">Ubiquitin carboxyl-terminal hydrolase 47</fullName>
        <ecNumber evidence="2">3.4.19.12</ecNumber>
    </recommendedName>
    <alternativeName>
        <fullName evidence="8">Ubiquitin thioesterase 47</fullName>
    </alternativeName>
    <alternativeName>
        <fullName evidence="9">Ubiquitin-specific-processing protease 47</fullName>
    </alternativeName>
</protein>
<dbReference type="GO" id="GO:0016579">
    <property type="term" value="P:protein deubiquitination"/>
    <property type="evidence" value="ECO:0007669"/>
    <property type="project" value="InterPro"/>
</dbReference>
<evidence type="ECO:0000256" key="8">
    <source>
        <dbReference type="ARBA" id="ARBA00029910"/>
    </source>
</evidence>
<feature type="coiled-coil region" evidence="10">
    <location>
        <begin position="864"/>
        <end position="891"/>
    </location>
</feature>
<feature type="compositionally biased region" description="Acidic residues" evidence="11">
    <location>
        <begin position="846"/>
        <end position="864"/>
    </location>
</feature>
<keyword evidence="14" id="KW-1185">Reference proteome</keyword>
<dbReference type="GO" id="GO:0005634">
    <property type="term" value="C:nucleus"/>
    <property type="evidence" value="ECO:0007669"/>
    <property type="project" value="TreeGrafter"/>
</dbReference>
<evidence type="ECO:0000256" key="9">
    <source>
        <dbReference type="ARBA" id="ARBA00032453"/>
    </source>
</evidence>
<name>A0A813V8M0_9BILA</name>